<dbReference type="InterPro" id="IPR011990">
    <property type="entry name" value="TPR-like_helical_dom_sf"/>
</dbReference>
<sequence length="575" mass="63628">MKAITIAPLLTVFALVACSNSEPKGAQGPVAEATPTDELAIRAGAPLFEGMGDYHRATSSANPDAQRYFNQGMVLMFGFNHAEAIRSFQAAQRLDDTCAICFWGEALATGPNINVTSNGKAVMSRDERVAAYAALTGAIERKEHASEVERDYIDALAARYSADPDEPREPLDQAYAAAMRELARKYPFDDDAQALFAEAMMVTMPWDYWLDPEQPKPGTVEVIDALETVMERSPRHPLALHLYIHAVEASSQPERAEEAADRLAKLVPGSGHLVHMPAHIYWRVGRYHDASEANVRAAAVDEAYFARCNAQGFYPALYYPHNIHFLWAASSMEGRSAVAIEAARKVAAKVRMEQIQEYPSVELFKTIPLLALVQFGRWDEILAEPEPPSEFDYSKAIWHYARGVAHANLGDLDAAKAEREALAPLRDSVKVHFLDSVDYPASSLLAIADELLLGEIAMAEGNNEAAIEPFSRAVEHQDALPYMEPPFWYYPTRQSLGLALLAANRPAEAEAVYRRDLEQYPRNGWSMIGLMQSLEAQGRADEARELRETFEQVWAEADVDLSASRIRGVGVKSAD</sequence>
<dbReference type="PROSITE" id="PS51257">
    <property type="entry name" value="PROKAR_LIPOPROTEIN"/>
    <property type="match status" value="1"/>
</dbReference>
<organism evidence="2 3">
    <name type="scientific">Enhygromyxa salina</name>
    <dbReference type="NCBI Taxonomy" id="215803"/>
    <lineage>
        <taxon>Bacteria</taxon>
        <taxon>Pseudomonadati</taxon>
        <taxon>Myxococcota</taxon>
        <taxon>Polyangia</taxon>
        <taxon>Nannocystales</taxon>
        <taxon>Nannocystaceae</taxon>
        <taxon>Enhygromyxa</taxon>
    </lineage>
</organism>
<dbReference type="AlphaFoldDB" id="A0A2S9YHU5"/>
<gene>
    <name evidence="2" type="ORF">ENSA5_05740</name>
</gene>
<dbReference type="Gene3D" id="1.25.40.10">
    <property type="entry name" value="Tetratricopeptide repeat domain"/>
    <property type="match status" value="2"/>
</dbReference>
<keyword evidence="1" id="KW-0732">Signal</keyword>
<keyword evidence="3" id="KW-1185">Reference proteome</keyword>
<dbReference type="Proteomes" id="UP000237968">
    <property type="component" value="Unassembled WGS sequence"/>
</dbReference>
<dbReference type="PANTHER" id="PTHR45588:SF1">
    <property type="entry name" value="WW DOMAIN-CONTAINING PROTEIN"/>
    <property type="match status" value="1"/>
</dbReference>
<dbReference type="SMART" id="SM00028">
    <property type="entry name" value="TPR"/>
    <property type="match status" value="3"/>
</dbReference>
<comment type="caution">
    <text evidence="2">The sequence shown here is derived from an EMBL/GenBank/DDBJ whole genome shotgun (WGS) entry which is preliminary data.</text>
</comment>
<dbReference type="SUPFAM" id="SSF48452">
    <property type="entry name" value="TPR-like"/>
    <property type="match status" value="2"/>
</dbReference>
<evidence type="ECO:0000256" key="1">
    <source>
        <dbReference type="SAM" id="SignalP"/>
    </source>
</evidence>
<feature type="signal peptide" evidence="1">
    <location>
        <begin position="1"/>
        <end position="17"/>
    </location>
</feature>
<name>A0A2S9YHU5_9BACT</name>
<dbReference type="PANTHER" id="PTHR45588">
    <property type="entry name" value="TPR DOMAIN-CONTAINING PROTEIN"/>
    <property type="match status" value="1"/>
</dbReference>
<dbReference type="EMBL" id="PVNK01000030">
    <property type="protein sequence ID" value="PRQ04660.1"/>
    <property type="molecule type" value="Genomic_DNA"/>
</dbReference>
<protein>
    <submittedName>
        <fullName evidence="2">Tetratricopeptide repeat protein</fullName>
    </submittedName>
</protein>
<accession>A0A2S9YHU5</accession>
<proteinExistence type="predicted"/>
<feature type="chain" id="PRO_5015755730" evidence="1">
    <location>
        <begin position="18"/>
        <end position="575"/>
    </location>
</feature>
<dbReference type="InterPro" id="IPR019734">
    <property type="entry name" value="TPR_rpt"/>
</dbReference>
<reference evidence="2 3" key="1">
    <citation type="submission" date="2018-03" db="EMBL/GenBank/DDBJ databases">
        <title>Draft Genome Sequences of the Obligatory Marine Myxobacteria Enhygromyxa salina SWB005.</title>
        <authorList>
            <person name="Poehlein A."/>
            <person name="Moghaddam J.A."/>
            <person name="Harms H."/>
            <person name="Alanjari M."/>
            <person name="Koenig G.M."/>
            <person name="Daniel R."/>
            <person name="Schaeberle T.F."/>
        </authorList>
    </citation>
    <scope>NUCLEOTIDE SEQUENCE [LARGE SCALE GENOMIC DNA]</scope>
    <source>
        <strain evidence="2 3">SWB005</strain>
    </source>
</reference>
<dbReference type="OrthoDB" id="9778494at2"/>
<evidence type="ECO:0000313" key="2">
    <source>
        <dbReference type="EMBL" id="PRQ04660.1"/>
    </source>
</evidence>
<evidence type="ECO:0000313" key="3">
    <source>
        <dbReference type="Proteomes" id="UP000237968"/>
    </source>
</evidence>